<accession>A0AAF0UHK2</accession>
<dbReference type="Gene3D" id="3.30.420.10">
    <property type="entry name" value="Ribonuclease H-like superfamily/Ribonuclease H"/>
    <property type="match status" value="1"/>
</dbReference>
<dbReference type="EMBL" id="CP133620">
    <property type="protein sequence ID" value="WMV46448.1"/>
    <property type="molecule type" value="Genomic_DNA"/>
</dbReference>
<dbReference type="InterPro" id="IPR036397">
    <property type="entry name" value="RNaseH_sf"/>
</dbReference>
<dbReference type="GO" id="GO:0003676">
    <property type="term" value="F:nucleic acid binding"/>
    <property type="evidence" value="ECO:0007669"/>
    <property type="project" value="InterPro"/>
</dbReference>
<protein>
    <recommendedName>
        <fullName evidence="1">Tf2-1-like SH3-like domain-containing protein</fullName>
    </recommendedName>
</protein>
<dbReference type="Proteomes" id="UP001234989">
    <property type="component" value="Chromosome 9"/>
</dbReference>
<gene>
    <name evidence="2" type="ORF">MTR67_039833</name>
</gene>
<keyword evidence="3" id="KW-1185">Reference proteome</keyword>
<dbReference type="PANTHER" id="PTHR46148:SF60">
    <property type="entry name" value="CHROMO DOMAIN-CONTAINING PROTEIN"/>
    <property type="match status" value="1"/>
</dbReference>
<proteinExistence type="predicted"/>
<name>A0AAF0UHK2_SOLVR</name>
<feature type="domain" description="Tf2-1-like SH3-like" evidence="1">
    <location>
        <begin position="76"/>
        <end position="139"/>
    </location>
</feature>
<evidence type="ECO:0000259" key="1">
    <source>
        <dbReference type="Pfam" id="PF24626"/>
    </source>
</evidence>
<sequence>MLRAFVIDFKGNWDDYLPLIEFAYNNSYHSSISMAAFEAVYDRSCRPSIGWFEVGEVVEKAYAYVRRRGLEFDVHDLVYFKISTMKGVMRFGKKGKLSPCLVGPYQILRHFGKVGYELDLPNELPSVHLVLYVSLLKKSVRDPTFIVPLEGLGVKENLSYEEVPIEILHRRVKKLRNKEVASVKRLWRNHLVEAAICEVEADMMSRYPQGPR</sequence>
<dbReference type="InterPro" id="IPR056924">
    <property type="entry name" value="SH3_Tf2-1"/>
</dbReference>
<evidence type="ECO:0000313" key="3">
    <source>
        <dbReference type="Proteomes" id="UP001234989"/>
    </source>
</evidence>
<dbReference type="Pfam" id="PF24626">
    <property type="entry name" value="SH3_Tf2-1"/>
    <property type="match status" value="1"/>
</dbReference>
<reference evidence="2" key="1">
    <citation type="submission" date="2023-08" db="EMBL/GenBank/DDBJ databases">
        <title>A de novo genome assembly of Solanum verrucosum Schlechtendal, a Mexican diploid species geographically isolated from the other diploid A-genome species in potato relatives.</title>
        <authorList>
            <person name="Hosaka K."/>
        </authorList>
    </citation>
    <scope>NUCLEOTIDE SEQUENCE</scope>
    <source>
        <tissue evidence="2">Young leaves</tissue>
    </source>
</reference>
<evidence type="ECO:0000313" key="2">
    <source>
        <dbReference type="EMBL" id="WMV46448.1"/>
    </source>
</evidence>
<organism evidence="2 3">
    <name type="scientific">Solanum verrucosum</name>
    <dbReference type="NCBI Taxonomy" id="315347"/>
    <lineage>
        <taxon>Eukaryota</taxon>
        <taxon>Viridiplantae</taxon>
        <taxon>Streptophyta</taxon>
        <taxon>Embryophyta</taxon>
        <taxon>Tracheophyta</taxon>
        <taxon>Spermatophyta</taxon>
        <taxon>Magnoliopsida</taxon>
        <taxon>eudicotyledons</taxon>
        <taxon>Gunneridae</taxon>
        <taxon>Pentapetalae</taxon>
        <taxon>asterids</taxon>
        <taxon>lamiids</taxon>
        <taxon>Solanales</taxon>
        <taxon>Solanaceae</taxon>
        <taxon>Solanoideae</taxon>
        <taxon>Solaneae</taxon>
        <taxon>Solanum</taxon>
    </lineage>
</organism>
<dbReference type="PANTHER" id="PTHR46148">
    <property type="entry name" value="CHROMO DOMAIN-CONTAINING PROTEIN"/>
    <property type="match status" value="1"/>
</dbReference>
<dbReference type="AlphaFoldDB" id="A0AAF0UHK2"/>